<dbReference type="Proteomes" id="UP000663829">
    <property type="component" value="Unassembled WGS sequence"/>
</dbReference>
<keyword evidence="1" id="KW-0472">Membrane</keyword>
<evidence type="ECO:0000313" key="6">
    <source>
        <dbReference type="Proteomes" id="UP000663829"/>
    </source>
</evidence>
<keyword evidence="1" id="KW-0812">Transmembrane</keyword>
<organism evidence="3 6">
    <name type="scientific">Didymodactylos carnosus</name>
    <dbReference type="NCBI Taxonomy" id="1234261"/>
    <lineage>
        <taxon>Eukaryota</taxon>
        <taxon>Metazoa</taxon>
        <taxon>Spiralia</taxon>
        <taxon>Gnathifera</taxon>
        <taxon>Rotifera</taxon>
        <taxon>Eurotatoria</taxon>
        <taxon>Bdelloidea</taxon>
        <taxon>Philodinida</taxon>
        <taxon>Philodinidae</taxon>
        <taxon>Didymodactylos</taxon>
    </lineage>
</organism>
<evidence type="ECO:0000313" key="3">
    <source>
        <dbReference type="EMBL" id="CAF1131958.1"/>
    </source>
</evidence>
<feature type="transmembrane region" description="Helical" evidence="1">
    <location>
        <begin position="139"/>
        <end position="159"/>
    </location>
</feature>
<comment type="caution">
    <text evidence="3">The sequence shown here is derived from an EMBL/GenBank/DDBJ whole genome shotgun (WGS) entry which is preliminary data.</text>
</comment>
<evidence type="ECO:0000313" key="5">
    <source>
        <dbReference type="EMBL" id="CAF3895762.1"/>
    </source>
</evidence>
<dbReference type="EMBL" id="CAJOBA010000501">
    <property type="protein sequence ID" value="CAF3537337.1"/>
    <property type="molecule type" value="Genomic_DNA"/>
</dbReference>
<dbReference type="Proteomes" id="UP000677228">
    <property type="component" value="Unassembled WGS sequence"/>
</dbReference>
<feature type="transmembrane region" description="Helical" evidence="1">
    <location>
        <begin position="7"/>
        <end position="27"/>
    </location>
</feature>
<keyword evidence="6" id="KW-1185">Reference proteome</keyword>
<dbReference type="OrthoDB" id="10037819at2759"/>
<dbReference type="AlphaFoldDB" id="A0A814RE42"/>
<dbReference type="EMBL" id="CAJOBC010006349">
    <property type="protein sequence ID" value="CAF3895762.1"/>
    <property type="molecule type" value="Genomic_DNA"/>
</dbReference>
<accession>A0A814RE42</accession>
<name>A0A814RE42_9BILA</name>
<gene>
    <name evidence="3" type="ORF">GPM918_LOCUS20242</name>
    <name evidence="2" type="ORF">OVA965_LOCUS2387</name>
    <name evidence="5" type="ORF">SRO942_LOCUS20241</name>
    <name evidence="4" type="ORF">TMI583_LOCUS2387</name>
</gene>
<evidence type="ECO:0000313" key="2">
    <source>
        <dbReference type="EMBL" id="CAF0757877.1"/>
    </source>
</evidence>
<feature type="transmembrane region" description="Helical" evidence="1">
    <location>
        <begin position="106"/>
        <end position="127"/>
    </location>
</feature>
<dbReference type="EMBL" id="CAJNOQ010006348">
    <property type="protein sequence ID" value="CAF1131958.1"/>
    <property type="molecule type" value="Genomic_DNA"/>
</dbReference>
<protein>
    <submittedName>
        <fullName evidence="3">Uncharacterized protein</fullName>
    </submittedName>
</protein>
<proteinExistence type="predicted"/>
<dbReference type="Proteomes" id="UP000682733">
    <property type="component" value="Unassembled WGS sequence"/>
</dbReference>
<evidence type="ECO:0000256" key="1">
    <source>
        <dbReference type="SAM" id="Phobius"/>
    </source>
</evidence>
<feature type="transmembrane region" description="Helical" evidence="1">
    <location>
        <begin position="171"/>
        <end position="194"/>
    </location>
</feature>
<evidence type="ECO:0000313" key="4">
    <source>
        <dbReference type="EMBL" id="CAF3537337.1"/>
    </source>
</evidence>
<sequence>MASQKTVYDLIISVLCSFVLSMCLLSISSNNWNVTTHSTTSTTKNDIKFFKVLSPAQQSLVNWIMNTKTLIEIRTGLFQTCLSKFCTSNQLFAESNISIPLKRTPVLAIVGALLLSIGTLKSFIVLFSSHVGPHRTYILIPLTLFLSGISMTLVLIQMIDIMNINGYSGYIYIIDTILSYVLAGITLVHMELFYI</sequence>
<dbReference type="EMBL" id="CAJNOK010000501">
    <property type="protein sequence ID" value="CAF0757877.1"/>
    <property type="molecule type" value="Genomic_DNA"/>
</dbReference>
<dbReference type="Proteomes" id="UP000681722">
    <property type="component" value="Unassembled WGS sequence"/>
</dbReference>
<keyword evidence="1" id="KW-1133">Transmembrane helix</keyword>
<reference evidence="3" key="1">
    <citation type="submission" date="2021-02" db="EMBL/GenBank/DDBJ databases">
        <authorList>
            <person name="Nowell W R."/>
        </authorList>
    </citation>
    <scope>NUCLEOTIDE SEQUENCE</scope>
</reference>